<dbReference type="Proteomes" id="UP000249248">
    <property type="component" value="Unassembled WGS sequence"/>
</dbReference>
<evidence type="ECO:0000313" key="3">
    <source>
        <dbReference type="Proteomes" id="UP000249248"/>
    </source>
</evidence>
<keyword evidence="1" id="KW-0472">Membrane</keyword>
<evidence type="ECO:0000313" key="2">
    <source>
        <dbReference type="EMBL" id="PZE15666.1"/>
    </source>
</evidence>
<sequence length="180" mass="20954">MKIFFLTLLIIIFWLFASFDIILGDLCLTFFEQLRIIAFLILTVILIIIIGLKLRKKKTILSFIKSTPVLVGICCIAVTAFFGLKEFEIFKNERQLSASDERSTLVLRKNGLYDYYDYYIGDFCHEKGTYEIINDTIFLFLEPDFNVTTYTNAKFIISKNGKELGQFDNGPEIFRYLNID</sequence>
<feature type="transmembrane region" description="Helical" evidence="1">
    <location>
        <begin position="34"/>
        <end position="54"/>
    </location>
</feature>
<dbReference type="RefSeq" id="WP_111064670.1">
    <property type="nucleotide sequence ID" value="NZ_JBHUCU010000026.1"/>
</dbReference>
<feature type="transmembrane region" description="Helical" evidence="1">
    <location>
        <begin position="66"/>
        <end position="84"/>
    </location>
</feature>
<keyword evidence="3" id="KW-1185">Reference proteome</keyword>
<accession>A0A2W1NC28</accession>
<protein>
    <submittedName>
        <fullName evidence="2">Uncharacterized protein</fullName>
    </submittedName>
</protein>
<proteinExistence type="predicted"/>
<organism evidence="2 3">
    <name type="scientific">Putridiphycobacter roseus</name>
    <dbReference type="NCBI Taxonomy" id="2219161"/>
    <lineage>
        <taxon>Bacteria</taxon>
        <taxon>Pseudomonadati</taxon>
        <taxon>Bacteroidota</taxon>
        <taxon>Flavobacteriia</taxon>
        <taxon>Flavobacteriales</taxon>
        <taxon>Crocinitomicaceae</taxon>
        <taxon>Putridiphycobacter</taxon>
    </lineage>
</organism>
<keyword evidence="1" id="KW-0812">Transmembrane</keyword>
<comment type="caution">
    <text evidence="2">The sequence shown here is derived from an EMBL/GenBank/DDBJ whole genome shotgun (WGS) entry which is preliminary data.</text>
</comment>
<reference evidence="2 3" key="1">
    <citation type="submission" date="2018-06" db="EMBL/GenBank/DDBJ databases">
        <title>The draft genome sequence of Crocinitomix sp. SM1701.</title>
        <authorList>
            <person name="Zhang X."/>
        </authorList>
    </citation>
    <scope>NUCLEOTIDE SEQUENCE [LARGE SCALE GENOMIC DNA]</scope>
    <source>
        <strain evidence="2 3">SM1701</strain>
    </source>
</reference>
<evidence type="ECO:0000256" key="1">
    <source>
        <dbReference type="SAM" id="Phobius"/>
    </source>
</evidence>
<keyword evidence="1" id="KW-1133">Transmembrane helix</keyword>
<gene>
    <name evidence="2" type="ORF">DNU06_16805</name>
</gene>
<name>A0A2W1NC28_9FLAO</name>
<dbReference type="EMBL" id="QKSB01000020">
    <property type="protein sequence ID" value="PZE15666.1"/>
    <property type="molecule type" value="Genomic_DNA"/>
</dbReference>
<dbReference type="AlphaFoldDB" id="A0A2W1NC28"/>